<evidence type="ECO:0000259" key="6">
    <source>
        <dbReference type="Pfam" id="PF01212"/>
    </source>
</evidence>
<name>D8RR26_SELML</name>
<reference evidence="7 8" key="1">
    <citation type="journal article" date="2011" name="Science">
        <title>The Selaginella genome identifies genetic changes associated with the evolution of vascular plants.</title>
        <authorList>
            <person name="Banks J.A."/>
            <person name="Nishiyama T."/>
            <person name="Hasebe M."/>
            <person name="Bowman J.L."/>
            <person name="Gribskov M."/>
            <person name="dePamphilis C."/>
            <person name="Albert V.A."/>
            <person name="Aono N."/>
            <person name="Aoyama T."/>
            <person name="Ambrose B.A."/>
            <person name="Ashton N.W."/>
            <person name="Axtell M.J."/>
            <person name="Barker E."/>
            <person name="Barker M.S."/>
            <person name="Bennetzen J.L."/>
            <person name="Bonawitz N.D."/>
            <person name="Chapple C."/>
            <person name="Cheng C."/>
            <person name="Correa L.G."/>
            <person name="Dacre M."/>
            <person name="DeBarry J."/>
            <person name="Dreyer I."/>
            <person name="Elias M."/>
            <person name="Engstrom E.M."/>
            <person name="Estelle M."/>
            <person name="Feng L."/>
            <person name="Finet C."/>
            <person name="Floyd S.K."/>
            <person name="Frommer W.B."/>
            <person name="Fujita T."/>
            <person name="Gramzow L."/>
            <person name="Gutensohn M."/>
            <person name="Harholt J."/>
            <person name="Hattori M."/>
            <person name="Heyl A."/>
            <person name="Hirai T."/>
            <person name="Hiwatashi Y."/>
            <person name="Ishikawa M."/>
            <person name="Iwata M."/>
            <person name="Karol K.G."/>
            <person name="Koehler B."/>
            <person name="Kolukisaoglu U."/>
            <person name="Kubo M."/>
            <person name="Kurata T."/>
            <person name="Lalonde S."/>
            <person name="Li K."/>
            <person name="Li Y."/>
            <person name="Litt A."/>
            <person name="Lyons E."/>
            <person name="Manning G."/>
            <person name="Maruyama T."/>
            <person name="Michael T.P."/>
            <person name="Mikami K."/>
            <person name="Miyazaki S."/>
            <person name="Morinaga S."/>
            <person name="Murata T."/>
            <person name="Mueller-Roeber B."/>
            <person name="Nelson D.R."/>
            <person name="Obara M."/>
            <person name="Oguri Y."/>
            <person name="Olmstead R.G."/>
            <person name="Onodera N."/>
            <person name="Petersen B.L."/>
            <person name="Pils B."/>
            <person name="Prigge M."/>
            <person name="Rensing S.A."/>
            <person name="Riano-Pachon D.M."/>
            <person name="Roberts A.W."/>
            <person name="Sato Y."/>
            <person name="Scheller H.V."/>
            <person name="Schulz B."/>
            <person name="Schulz C."/>
            <person name="Shakirov E.V."/>
            <person name="Shibagaki N."/>
            <person name="Shinohara N."/>
            <person name="Shippen D.E."/>
            <person name="Soerensen I."/>
            <person name="Sotooka R."/>
            <person name="Sugimoto N."/>
            <person name="Sugita M."/>
            <person name="Sumikawa N."/>
            <person name="Tanurdzic M."/>
            <person name="Theissen G."/>
            <person name="Ulvskov P."/>
            <person name="Wakazuki S."/>
            <person name="Weng J.K."/>
            <person name="Willats W.W."/>
            <person name="Wipf D."/>
            <person name="Wolf P.G."/>
            <person name="Yang L."/>
            <person name="Zimmer A.D."/>
            <person name="Zhu Q."/>
            <person name="Mitros T."/>
            <person name="Hellsten U."/>
            <person name="Loque D."/>
            <person name="Otillar R."/>
            <person name="Salamov A."/>
            <person name="Schmutz J."/>
            <person name="Shapiro H."/>
            <person name="Lindquist E."/>
            <person name="Lucas S."/>
            <person name="Rokhsar D."/>
            <person name="Grigoriev I.V."/>
        </authorList>
    </citation>
    <scope>NUCLEOTIDE SEQUENCE [LARGE SCALE GENOMIC DNA]</scope>
</reference>
<feature type="domain" description="Aromatic amino acid beta-eliminating lyase/threonine aldolase" evidence="6">
    <location>
        <begin position="13"/>
        <end position="299"/>
    </location>
</feature>
<evidence type="ECO:0000313" key="8">
    <source>
        <dbReference type="Proteomes" id="UP000001514"/>
    </source>
</evidence>
<dbReference type="InterPro" id="IPR015421">
    <property type="entry name" value="PyrdxlP-dep_Trfase_major"/>
</dbReference>
<organism evidence="8">
    <name type="scientific">Selaginella moellendorffii</name>
    <name type="common">Spikemoss</name>
    <dbReference type="NCBI Taxonomy" id="88036"/>
    <lineage>
        <taxon>Eukaryota</taxon>
        <taxon>Viridiplantae</taxon>
        <taxon>Streptophyta</taxon>
        <taxon>Embryophyta</taxon>
        <taxon>Tracheophyta</taxon>
        <taxon>Lycopodiopsida</taxon>
        <taxon>Selaginellales</taxon>
        <taxon>Selaginellaceae</taxon>
        <taxon>Selaginella</taxon>
    </lineage>
</organism>
<dbReference type="EMBL" id="GL377587">
    <property type="protein sequence ID" value="EFJ25324.1"/>
    <property type="molecule type" value="Genomic_DNA"/>
</dbReference>
<dbReference type="InterPro" id="IPR023603">
    <property type="entry name" value="Low_specificity_L-TA-like"/>
</dbReference>
<dbReference type="GO" id="GO:0005829">
    <property type="term" value="C:cytosol"/>
    <property type="evidence" value="ECO:0000318"/>
    <property type="project" value="GO_Central"/>
</dbReference>
<dbReference type="Proteomes" id="UP000001514">
    <property type="component" value="Unassembled WGS sequence"/>
</dbReference>
<keyword evidence="4" id="KW-0456">Lyase</keyword>
<dbReference type="PIRSF" id="PIRSF017617">
    <property type="entry name" value="Thr_aldolase"/>
    <property type="match status" value="1"/>
</dbReference>
<evidence type="ECO:0000313" key="7">
    <source>
        <dbReference type="EMBL" id="EFJ25324.1"/>
    </source>
</evidence>
<gene>
    <name evidence="7" type="ORF">SELMODRAFT_99781</name>
</gene>
<dbReference type="GO" id="GO:0006567">
    <property type="term" value="P:L-threonine catabolic process"/>
    <property type="evidence" value="ECO:0000318"/>
    <property type="project" value="GO_Central"/>
</dbReference>
<comment type="cofactor">
    <cofactor evidence="1">
        <name>pyridoxal 5'-phosphate</name>
        <dbReference type="ChEBI" id="CHEBI:597326"/>
    </cofactor>
</comment>
<dbReference type="InterPro" id="IPR015422">
    <property type="entry name" value="PyrdxlP-dep_Trfase_small"/>
</dbReference>
<dbReference type="FunFam" id="3.90.1150.10:FF:000041">
    <property type="entry name" value="Low-specificity L-threonine aldolase"/>
    <property type="match status" value="1"/>
</dbReference>
<dbReference type="Pfam" id="PF01212">
    <property type="entry name" value="Beta_elim_lyase"/>
    <property type="match status" value="1"/>
</dbReference>
<dbReference type="OMA" id="MRQTGFM"/>
<accession>D8RR26</accession>
<protein>
    <recommendedName>
        <fullName evidence="6">Aromatic amino acid beta-eliminating lyase/threonine aldolase domain-containing protein</fullName>
    </recommendedName>
</protein>
<proteinExistence type="inferred from homology"/>
<dbReference type="NCBIfam" id="NF007825">
    <property type="entry name" value="PRK10534.1"/>
    <property type="match status" value="1"/>
</dbReference>
<evidence type="ECO:0000256" key="4">
    <source>
        <dbReference type="ARBA" id="ARBA00023239"/>
    </source>
</evidence>
<dbReference type="Gene3D" id="3.40.640.10">
    <property type="entry name" value="Type I PLP-dependent aspartate aminotransferase-like (Major domain)"/>
    <property type="match status" value="1"/>
</dbReference>
<sequence length="358" mass="38621">MDCGANGTKRIVDFRSDTITKPTAAMRAAMASAEVDDDIVTVDPTMDELQKEMARIFGKEAALFVPSGTMGNLISVLVHCEARASEAIIGSESHINVYEQGGMATLGGVFPSIVPNNPDGTMDLRAVENAIKPLDDEHFATTRLICIENTHNRCGGRCVSVEYTDQVGQLAKRYGLRLHVDGARIFNASTALGVSPERLVRAADTVSVCLSKGLAAPAGSVIVGSHEFIEKAKRLRKALGGAMRQVGILAAPGLVALKDMVCRLYEDHSNARLLAEGLCGMKGLQVDMSAVETNIVNVDVTKSRFTAEELCRAMGKIGILSYDLTKTSIRLVTHYHISEDDVRYTLACFQVLFESELV</sequence>
<dbReference type="STRING" id="88036.D8RR26"/>
<comment type="similarity">
    <text evidence="2">Belongs to the threonine aldolase family.</text>
</comment>
<dbReference type="AlphaFoldDB" id="D8RR26"/>
<dbReference type="GO" id="GO:0006545">
    <property type="term" value="P:glycine biosynthetic process"/>
    <property type="evidence" value="ECO:0000318"/>
    <property type="project" value="GO_Central"/>
</dbReference>
<dbReference type="InParanoid" id="D8RR26"/>
<dbReference type="Gramene" id="EFJ25324">
    <property type="protein sequence ID" value="EFJ25324"/>
    <property type="gene ID" value="SELMODRAFT_99781"/>
</dbReference>
<dbReference type="KEGG" id="smo:SELMODRAFT_99781"/>
<dbReference type="eggNOG" id="KOG1368">
    <property type="taxonomic scope" value="Eukaryota"/>
</dbReference>
<evidence type="ECO:0000256" key="1">
    <source>
        <dbReference type="ARBA" id="ARBA00001933"/>
    </source>
</evidence>
<keyword evidence="8" id="KW-1185">Reference proteome</keyword>
<evidence type="ECO:0000256" key="2">
    <source>
        <dbReference type="ARBA" id="ARBA00006966"/>
    </source>
</evidence>
<feature type="modified residue" description="N6-(pyridoxal phosphate)lysine" evidence="5">
    <location>
        <position position="212"/>
    </location>
</feature>
<evidence type="ECO:0000256" key="3">
    <source>
        <dbReference type="ARBA" id="ARBA00022898"/>
    </source>
</evidence>
<dbReference type="HOGENOM" id="CLU_029381_0_1_1"/>
<dbReference type="PANTHER" id="PTHR48097:SF9">
    <property type="entry name" value="L-THREONINE ALDOLASE"/>
    <property type="match status" value="1"/>
</dbReference>
<evidence type="ECO:0000256" key="5">
    <source>
        <dbReference type="PIRSR" id="PIRSR017617-1"/>
    </source>
</evidence>
<dbReference type="NCBIfam" id="NF041359">
    <property type="entry name" value="GntG_guanitoxin"/>
    <property type="match status" value="1"/>
</dbReference>
<dbReference type="PANTHER" id="PTHR48097">
    <property type="entry name" value="L-THREONINE ALDOLASE-RELATED"/>
    <property type="match status" value="1"/>
</dbReference>
<dbReference type="Gene3D" id="3.90.1150.10">
    <property type="entry name" value="Aspartate Aminotransferase, domain 1"/>
    <property type="match status" value="1"/>
</dbReference>
<dbReference type="FunCoup" id="D8RR26">
    <property type="interactions" value="1299"/>
</dbReference>
<dbReference type="SUPFAM" id="SSF53383">
    <property type="entry name" value="PLP-dependent transferases"/>
    <property type="match status" value="1"/>
</dbReference>
<dbReference type="InterPro" id="IPR001597">
    <property type="entry name" value="ArAA_b-elim_lyase/Thr_aldolase"/>
</dbReference>
<dbReference type="InterPro" id="IPR015424">
    <property type="entry name" value="PyrdxlP-dep_Trfase"/>
</dbReference>
<dbReference type="GO" id="GO:0008732">
    <property type="term" value="F:L-allo-threonine aldolase activity"/>
    <property type="evidence" value="ECO:0000318"/>
    <property type="project" value="GO_Central"/>
</dbReference>
<dbReference type="FunFam" id="3.40.640.10:FF:000030">
    <property type="entry name" value="Low-specificity L-threonine aldolase"/>
    <property type="match status" value="1"/>
</dbReference>
<keyword evidence="3" id="KW-0663">Pyridoxal phosphate</keyword>